<dbReference type="KEGG" id="dvv:114335617"/>
<feature type="region of interest" description="Disordered" evidence="1">
    <location>
        <begin position="101"/>
        <end position="155"/>
    </location>
</feature>
<sequence length="186" mass="20365">MIYFILASVLIASATAQGRPSFAGSSSKGVPDVASRFKTEGTVSNQAPQDFASRLGVPDRTPERIPVDPNVDLKNRVNTWPDENKPFWHVNAEAIQKHIGASPNRETNFNGNRPVSTSGNQEPVFNTGNQRPVSNTGNQGFENRFGAGGSQSGPQVSGNSFSIFMNNQWKTYVYDPNTDAWYAKRN</sequence>
<protein>
    <submittedName>
        <fullName evidence="5">Uncharacterized protein LOC114335617</fullName>
    </submittedName>
</protein>
<dbReference type="RefSeq" id="XP_028141681.1">
    <property type="nucleotide sequence ID" value="XM_028285880.1"/>
</dbReference>
<name>A0A6P7FYU3_DIAVI</name>
<keyword evidence="2" id="KW-0732">Signal</keyword>
<gene>
    <name evidence="5" type="primary">LOC114335617</name>
</gene>
<evidence type="ECO:0000313" key="4">
    <source>
        <dbReference type="Proteomes" id="UP001652700"/>
    </source>
</evidence>
<dbReference type="InParanoid" id="A0A6P7FYU3"/>
<dbReference type="AlphaFoldDB" id="A0A6P7FYU3"/>
<evidence type="ECO:0000313" key="3">
    <source>
        <dbReference type="EnsemblMetazoa" id="XP_028141681.1"/>
    </source>
</evidence>
<reference evidence="3" key="2">
    <citation type="submission" date="2025-05" db="UniProtKB">
        <authorList>
            <consortium name="EnsemblMetazoa"/>
        </authorList>
    </citation>
    <scope>IDENTIFICATION</scope>
</reference>
<keyword evidence="4" id="KW-1185">Reference proteome</keyword>
<dbReference type="GeneID" id="114335617"/>
<feature type="compositionally biased region" description="Polar residues" evidence="1">
    <location>
        <begin position="104"/>
        <end position="141"/>
    </location>
</feature>
<feature type="chain" id="PRO_5027783852" evidence="2">
    <location>
        <begin position="17"/>
        <end position="186"/>
    </location>
</feature>
<dbReference type="Proteomes" id="UP001652700">
    <property type="component" value="Unplaced"/>
</dbReference>
<reference evidence="5" key="1">
    <citation type="submission" date="2025-04" db="UniProtKB">
        <authorList>
            <consortium name="RefSeq"/>
        </authorList>
    </citation>
    <scope>IDENTIFICATION</scope>
    <source>
        <tissue evidence="5">Whole insect</tissue>
    </source>
</reference>
<accession>A0A6P7FYU3</accession>
<dbReference type="EnsemblMetazoa" id="XM_028285880.2">
    <property type="protein sequence ID" value="XP_028141681.1"/>
    <property type="gene ID" value="LOC114335617"/>
</dbReference>
<feature type="signal peptide" evidence="2">
    <location>
        <begin position="1"/>
        <end position="16"/>
    </location>
</feature>
<evidence type="ECO:0000313" key="5">
    <source>
        <dbReference type="RefSeq" id="XP_028141681.1"/>
    </source>
</evidence>
<proteinExistence type="predicted"/>
<evidence type="ECO:0000256" key="2">
    <source>
        <dbReference type="SAM" id="SignalP"/>
    </source>
</evidence>
<evidence type="ECO:0000256" key="1">
    <source>
        <dbReference type="SAM" id="MobiDB-lite"/>
    </source>
</evidence>
<dbReference type="OrthoDB" id="6612236at2759"/>
<organism evidence="5">
    <name type="scientific">Diabrotica virgifera virgifera</name>
    <name type="common">western corn rootworm</name>
    <dbReference type="NCBI Taxonomy" id="50390"/>
    <lineage>
        <taxon>Eukaryota</taxon>
        <taxon>Metazoa</taxon>
        <taxon>Ecdysozoa</taxon>
        <taxon>Arthropoda</taxon>
        <taxon>Hexapoda</taxon>
        <taxon>Insecta</taxon>
        <taxon>Pterygota</taxon>
        <taxon>Neoptera</taxon>
        <taxon>Endopterygota</taxon>
        <taxon>Coleoptera</taxon>
        <taxon>Polyphaga</taxon>
        <taxon>Cucujiformia</taxon>
        <taxon>Chrysomeloidea</taxon>
        <taxon>Chrysomelidae</taxon>
        <taxon>Galerucinae</taxon>
        <taxon>Diabroticina</taxon>
        <taxon>Diabroticites</taxon>
        <taxon>Diabrotica</taxon>
    </lineage>
</organism>